<dbReference type="RefSeq" id="YP_010738852.1">
    <property type="nucleotide sequence ID" value="NC_073032.1"/>
</dbReference>
<proteinExistence type="predicted"/>
<dbReference type="EMBL" id="OK275492">
    <property type="protein sequence ID" value="UGL62765.1"/>
    <property type="molecule type" value="Genomic_DNA"/>
</dbReference>
<keyword evidence="3" id="KW-1185">Reference proteome</keyword>
<reference evidence="2 3" key="1">
    <citation type="submission" date="2021-09" db="EMBL/GenBank/DDBJ databases">
        <authorList>
            <person name="Bringhurst R.M."/>
        </authorList>
    </citation>
    <scope>NUCLEOTIDE SEQUENCE [LARGE SCALE GENOMIC DNA]</scope>
</reference>
<dbReference type="KEGG" id="vg:79586233"/>
<protein>
    <submittedName>
        <fullName evidence="2">Uncharacterized protein</fullName>
    </submittedName>
</protein>
<dbReference type="GeneID" id="79586233"/>
<sequence length="204" mass="22487">MEPIDGTHCVLDPTDPSKEITMNLSNESNIADIAARHNELSGKNADPKSLAKRGKAKLLEQIASMEAEKTEAAIVELAGTPTPELSEKIEKAKEEPNGLNMLLAQMTSKPAKPAKAKKEKAPKEKKEKGPVIRVVAEGLLLEVISKDEDGRPYGHSYETILDKIREQFDGAKTSVACLRWYAVHMRERGEKVPNRPRAQPKKEG</sequence>
<feature type="compositionally biased region" description="Basic and acidic residues" evidence="1">
    <location>
        <begin position="119"/>
        <end position="129"/>
    </location>
</feature>
<feature type="region of interest" description="Disordered" evidence="1">
    <location>
        <begin position="106"/>
        <end position="129"/>
    </location>
</feature>
<dbReference type="Proteomes" id="UP000828647">
    <property type="component" value="Segment"/>
</dbReference>
<name>A0AAE8YQB4_9CAUD</name>
<accession>A0AAE8YQB4</accession>
<evidence type="ECO:0000313" key="2">
    <source>
        <dbReference type="EMBL" id="UGL62765.1"/>
    </source>
</evidence>
<organism evidence="2 3">
    <name type="scientific">Xanthomonas phage FMYAK-P1</name>
    <dbReference type="NCBI Taxonomy" id="2886031"/>
    <lineage>
        <taxon>Viruses</taxon>
        <taxon>Duplodnaviria</taxon>
        <taxon>Heunggongvirae</taxon>
        <taxon>Uroviricota</taxon>
        <taxon>Caudoviricetes</taxon>
        <taxon>Mesyanzhinovviridae</taxon>
        <taxon>Bradleyvirinae</taxon>
        <taxon>Bosavirus</taxon>
        <taxon>Bosavirus FMYAK</taxon>
    </lineage>
</organism>
<evidence type="ECO:0000313" key="3">
    <source>
        <dbReference type="Proteomes" id="UP000828647"/>
    </source>
</evidence>
<evidence type="ECO:0000256" key="1">
    <source>
        <dbReference type="SAM" id="MobiDB-lite"/>
    </source>
</evidence>